<keyword evidence="5" id="KW-1185">Reference proteome</keyword>
<dbReference type="PANTHER" id="PTHR43673:SF10">
    <property type="entry name" value="NADH DEHYDROGENASE_NAD(P)H NITROREDUCTASE XCC3605-RELATED"/>
    <property type="match status" value="1"/>
</dbReference>
<keyword evidence="2" id="KW-0560">Oxidoreductase</keyword>
<evidence type="ECO:0000259" key="3">
    <source>
        <dbReference type="Pfam" id="PF00881"/>
    </source>
</evidence>
<reference evidence="4 5" key="1">
    <citation type="submission" date="2017-06" db="EMBL/GenBank/DDBJ databases">
        <authorList>
            <person name="Kim H.J."/>
            <person name="Triplett B.A."/>
        </authorList>
    </citation>
    <scope>NUCLEOTIDE SEQUENCE [LARGE SCALE GENOMIC DNA]</scope>
    <source>
        <strain evidence="4 5">DSM 45207</strain>
    </source>
</reference>
<dbReference type="InterPro" id="IPR000415">
    <property type="entry name" value="Nitroreductase-like"/>
</dbReference>
<protein>
    <submittedName>
        <fullName evidence="4">Nitroreductase</fullName>
    </submittedName>
</protein>
<dbReference type="OrthoDB" id="9802510at2"/>
<dbReference type="GO" id="GO:0016491">
    <property type="term" value="F:oxidoreductase activity"/>
    <property type="evidence" value="ECO:0007669"/>
    <property type="project" value="UniProtKB-KW"/>
</dbReference>
<evidence type="ECO:0000256" key="1">
    <source>
        <dbReference type="ARBA" id="ARBA00007118"/>
    </source>
</evidence>
<dbReference type="SUPFAM" id="SSF55469">
    <property type="entry name" value="FMN-dependent nitroreductase-like"/>
    <property type="match status" value="1"/>
</dbReference>
<dbReference type="CDD" id="cd02138">
    <property type="entry name" value="TdsD-like"/>
    <property type="match status" value="1"/>
</dbReference>
<evidence type="ECO:0000256" key="2">
    <source>
        <dbReference type="ARBA" id="ARBA00023002"/>
    </source>
</evidence>
<dbReference type="RefSeq" id="WP_089301951.1">
    <property type="nucleotide sequence ID" value="NZ_FZNW01000012.1"/>
</dbReference>
<dbReference type="Gene3D" id="3.40.109.10">
    <property type="entry name" value="NADH Oxidase"/>
    <property type="match status" value="1"/>
</dbReference>
<dbReference type="AlphaFoldDB" id="A0A238XZC6"/>
<dbReference type="Pfam" id="PF00881">
    <property type="entry name" value="Nitroreductase"/>
    <property type="match status" value="1"/>
</dbReference>
<sequence>MPAPLDKPATTSVPVHELIAARWSPRAFDPDATVSDSRLRALLEAARWAPSFGNTQPTRYLVGRRGDTVHAKILAALTERNRGWACRASALLLVVTVTENAKGTVPYATYSAGLATENLVLQAAASGLAAHQMAGFDAEAARRDFALPDYAEPLVALAVGVQADPEVLGDADLAEREQAPRRRITLDELAFGEWDTPAFRDTPWPACIDSQSWSVHYA</sequence>
<feature type="domain" description="Nitroreductase" evidence="3">
    <location>
        <begin position="19"/>
        <end position="79"/>
    </location>
</feature>
<dbReference type="PANTHER" id="PTHR43673">
    <property type="entry name" value="NAD(P)H NITROREDUCTASE YDGI-RELATED"/>
    <property type="match status" value="1"/>
</dbReference>
<dbReference type="InterPro" id="IPR029479">
    <property type="entry name" value="Nitroreductase"/>
</dbReference>
<dbReference type="Proteomes" id="UP000198348">
    <property type="component" value="Unassembled WGS sequence"/>
</dbReference>
<name>A0A238XZC6_9PSEU</name>
<proteinExistence type="inferred from homology"/>
<evidence type="ECO:0000313" key="4">
    <source>
        <dbReference type="EMBL" id="SNR63714.1"/>
    </source>
</evidence>
<organism evidence="4 5">
    <name type="scientific">Haloechinothrix alba</name>
    <dbReference type="NCBI Taxonomy" id="664784"/>
    <lineage>
        <taxon>Bacteria</taxon>
        <taxon>Bacillati</taxon>
        <taxon>Actinomycetota</taxon>
        <taxon>Actinomycetes</taxon>
        <taxon>Pseudonocardiales</taxon>
        <taxon>Pseudonocardiaceae</taxon>
        <taxon>Haloechinothrix</taxon>
    </lineage>
</organism>
<dbReference type="EMBL" id="FZNW01000012">
    <property type="protein sequence ID" value="SNR63714.1"/>
    <property type="molecule type" value="Genomic_DNA"/>
</dbReference>
<comment type="similarity">
    <text evidence="1">Belongs to the nitroreductase family.</text>
</comment>
<gene>
    <name evidence="4" type="ORF">SAMN06265360_112174</name>
</gene>
<evidence type="ECO:0000313" key="5">
    <source>
        <dbReference type="Proteomes" id="UP000198348"/>
    </source>
</evidence>
<accession>A0A238XZC6</accession>